<protein>
    <submittedName>
        <fullName evidence="1">Uncharacterized protein</fullName>
    </submittedName>
</protein>
<dbReference type="InParanoid" id="A8Q3J3"/>
<dbReference type="OMA" id="VEWIMRY"/>
<dbReference type="KEGG" id="mgl:MGL_2421"/>
<keyword evidence="2" id="KW-1185">Reference proteome</keyword>
<reference evidence="1 2" key="1">
    <citation type="journal article" date="2007" name="Proc. Natl. Acad. Sci. U.S.A.">
        <title>Dandruff-associated Malassezia genomes reveal convergent and divergent virulence traits shared with plant and human fungal pathogens.</title>
        <authorList>
            <person name="Xu J."/>
            <person name="Saunders C.W."/>
            <person name="Hu P."/>
            <person name="Grant R.A."/>
            <person name="Boekhout T."/>
            <person name="Kuramae E.E."/>
            <person name="Kronstad J.W."/>
            <person name="Deangelis Y.M."/>
            <person name="Reeder N.L."/>
            <person name="Johnstone K.R."/>
            <person name="Leland M."/>
            <person name="Fieno A.M."/>
            <person name="Begley W.M."/>
            <person name="Sun Y."/>
            <person name="Lacey M.P."/>
            <person name="Chaudhary T."/>
            <person name="Keough T."/>
            <person name="Chu L."/>
            <person name="Sears R."/>
            <person name="Yuan B."/>
            <person name="Dawson T.L.Jr."/>
        </authorList>
    </citation>
    <scope>NUCLEOTIDE SEQUENCE [LARGE SCALE GENOMIC DNA]</scope>
    <source>
        <strain evidence="2">ATCC MYA-4612 / CBS 7966</strain>
    </source>
</reference>
<gene>
    <name evidence="1" type="ORF">MGL_2421</name>
</gene>
<dbReference type="AlphaFoldDB" id="A8Q3J3"/>
<dbReference type="GeneID" id="5854932"/>
<name>A8Q3J3_MALGO</name>
<evidence type="ECO:0000313" key="1">
    <source>
        <dbReference type="EMBL" id="EDP43411.1"/>
    </source>
</evidence>
<sequence length="490" mass="56842">MRKLTRQHPSMTAGALLDWYSERVKESRNRIPSGSGDSPAAVEWIMRYAARRQDIYTLRRLRPLAQFWSHQVLKNDALRAHVDGSHSLAYASLAIRLDNALFGIAAKQDNWRVMHSLVKDKLPRDRWTPYMCLALLRAKSTVALAQVPRISSSVSYDPVAGHQKDEQVKLELWNMFLSEFGHYLRAAQVSETDPNQKTVLLSPWIIAALMELYSRSGKPEQTWNLLHMYTTMLFRDTLPNQYRKSSRPFVLRNSASRLLSHRHIYIPGPKLLNAILRAYLGCQKPAMALEAFSELSSTPLPAALAIPGAASPIDTRLVLEPNNQSILLVMDAIRYQKTLNHEAICLMLSFLKQIDRTWGTWRARDEPLYHPMFLSLRPMQRLLDWCLQVEAYKLVRPILRFQQGLFRRELRWNISGNRSHLWLQVSNEFSLLQQWKATLDKLCSRRWVKHDQVDALYAMALRVAQYREEARGTKAIRILPRRRIIPKNVF</sequence>
<dbReference type="EMBL" id="AAYY01000008">
    <property type="protein sequence ID" value="EDP43411.1"/>
    <property type="molecule type" value="Genomic_DNA"/>
</dbReference>
<accession>A8Q3J3</accession>
<comment type="caution">
    <text evidence="1">The sequence shown here is derived from an EMBL/GenBank/DDBJ whole genome shotgun (WGS) entry which is preliminary data.</text>
</comment>
<organism evidence="1 2">
    <name type="scientific">Malassezia globosa (strain ATCC MYA-4612 / CBS 7966)</name>
    <name type="common">Dandruff-associated fungus</name>
    <dbReference type="NCBI Taxonomy" id="425265"/>
    <lineage>
        <taxon>Eukaryota</taxon>
        <taxon>Fungi</taxon>
        <taxon>Dikarya</taxon>
        <taxon>Basidiomycota</taxon>
        <taxon>Ustilaginomycotina</taxon>
        <taxon>Malasseziomycetes</taxon>
        <taxon>Malasseziales</taxon>
        <taxon>Malasseziaceae</taxon>
        <taxon>Malassezia</taxon>
    </lineage>
</organism>
<dbReference type="VEuPathDB" id="FungiDB:MGL_2421"/>
<proteinExistence type="predicted"/>
<dbReference type="RefSeq" id="XP_001730625.1">
    <property type="nucleotide sequence ID" value="XM_001730573.1"/>
</dbReference>
<evidence type="ECO:0000313" key="2">
    <source>
        <dbReference type="Proteomes" id="UP000008837"/>
    </source>
</evidence>
<dbReference type="OrthoDB" id="3352386at2759"/>
<dbReference type="Proteomes" id="UP000008837">
    <property type="component" value="Unassembled WGS sequence"/>
</dbReference>